<protein>
    <submittedName>
        <fullName evidence="2">Uncharacterized protein</fullName>
    </submittedName>
</protein>
<reference evidence="2" key="1">
    <citation type="submission" date="2014-09" db="EMBL/GenBank/DDBJ databases">
        <title>Draft genome sequence of an oleaginous Mucoromycotina fungus Mucor ambiguus NBRC6742.</title>
        <authorList>
            <person name="Takeda I."/>
            <person name="Yamane N."/>
            <person name="Morita T."/>
            <person name="Tamano K."/>
            <person name="Machida M."/>
            <person name="Baker S."/>
            <person name="Koike H."/>
        </authorList>
    </citation>
    <scope>NUCLEOTIDE SEQUENCE</scope>
    <source>
        <strain evidence="2">NBRC 6742</strain>
    </source>
</reference>
<keyword evidence="3" id="KW-1185">Reference proteome</keyword>
<sequence>MTDTATATDKSGIPENCKLFEMVQYQCEATRYNIECSPFVRLFLRCAGLPTVEVTPEYDQYGDPISRSSPSVNASPIKGEQDHLIN</sequence>
<dbReference type="Pfam" id="PF11093">
    <property type="entry name" value="Mitochondr_Som1"/>
    <property type="match status" value="1"/>
</dbReference>
<feature type="region of interest" description="Disordered" evidence="1">
    <location>
        <begin position="57"/>
        <end position="86"/>
    </location>
</feature>
<dbReference type="EMBL" id="DF836291">
    <property type="protein sequence ID" value="GAN00749.1"/>
    <property type="molecule type" value="Genomic_DNA"/>
</dbReference>
<dbReference type="GO" id="GO:0042720">
    <property type="term" value="C:mitochondrial inner membrane peptidase complex"/>
    <property type="evidence" value="ECO:0007669"/>
    <property type="project" value="InterPro"/>
</dbReference>
<proteinExistence type="predicted"/>
<name>A0A0C9M3S4_9FUNG</name>
<dbReference type="OrthoDB" id="3983163at2759"/>
<dbReference type="InterPro" id="IPR024645">
    <property type="entry name" value="Mitochondr_Som1"/>
</dbReference>
<evidence type="ECO:0000313" key="3">
    <source>
        <dbReference type="Proteomes" id="UP000053815"/>
    </source>
</evidence>
<accession>A0A0C9M3S4</accession>
<evidence type="ECO:0000313" key="2">
    <source>
        <dbReference type="EMBL" id="GAN00749.1"/>
    </source>
</evidence>
<dbReference type="AlphaFoldDB" id="A0A0C9M3S4"/>
<evidence type="ECO:0000256" key="1">
    <source>
        <dbReference type="SAM" id="MobiDB-lite"/>
    </source>
</evidence>
<dbReference type="Proteomes" id="UP000053815">
    <property type="component" value="Unassembled WGS sequence"/>
</dbReference>
<gene>
    <name evidence="2" type="ORF">MAM1_0002d00171</name>
</gene>
<organism evidence="2">
    <name type="scientific">Mucor ambiguus</name>
    <dbReference type="NCBI Taxonomy" id="91626"/>
    <lineage>
        <taxon>Eukaryota</taxon>
        <taxon>Fungi</taxon>
        <taxon>Fungi incertae sedis</taxon>
        <taxon>Mucoromycota</taxon>
        <taxon>Mucoromycotina</taxon>
        <taxon>Mucoromycetes</taxon>
        <taxon>Mucorales</taxon>
        <taxon>Mucorineae</taxon>
        <taxon>Mucoraceae</taxon>
        <taxon>Mucor</taxon>
    </lineage>
</organism>